<evidence type="ECO:0000313" key="1">
    <source>
        <dbReference type="EMBL" id="OGC16866.1"/>
    </source>
</evidence>
<organism evidence="1 2">
    <name type="scientific">candidate division WOR-1 bacterium RIFOXYB2_FULL_36_35</name>
    <dbReference type="NCBI Taxonomy" id="1802578"/>
    <lineage>
        <taxon>Bacteria</taxon>
        <taxon>Bacillati</taxon>
        <taxon>Saganbacteria</taxon>
    </lineage>
</organism>
<gene>
    <name evidence="1" type="ORF">A2290_05070</name>
</gene>
<evidence type="ECO:0000313" key="2">
    <source>
        <dbReference type="Proteomes" id="UP000177905"/>
    </source>
</evidence>
<proteinExistence type="predicted"/>
<dbReference type="EMBL" id="MEUA01000001">
    <property type="protein sequence ID" value="OGC16866.1"/>
    <property type="molecule type" value="Genomic_DNA"/>
</dbReference>
<comment type="caution">
    <text evidence="1">The sequence shown here is derived from an EMBL/GenBank/DDBJ whole genome shotgun (WGS) entry which is preliminary data.</text>
</comment>
<name>A0A1F4S8V8_UNCSA</name>
<accession>A0A1F4S8V8</accession>
<protein>
    <submittedName>
        <fullName evidence="1">Uncharacterized protein</fullName>
    </submittedName>
</protein>
<reference evidence="1 2" key="1">
    <citation type="journal article" date="2016" name="Nat. Commun.">
        <title>Thousands of microbial genomes shed light on interconnected biogeochemical processes in an aquifer system.</title>
        <authorList>
            <person name="Anantharaman K."/>
            <person name="Brown C.T."/>
            <person name="Hug L.A."/>
            <person name="Sharon I."/>
            <person name="Castelle C.J."/>
            <person name="Probst A.J."/>
            <person name="Thomas B.C."/>
            <person name="Singh A."/>
            <person name="Wilkins M.J."/>
            <person name="Karaoz U."/>
            <person name="Brodie E.L."/>
            <person name="Williams K.H."/>
            <person name="Hubbard S.S."/>
            <person name="Banfield J.F."/>
        </authorList>
    </citation>
    <scope>NUCLEOTIDE SEQUENCE [LARGE SCALE GENOMIC DNA]</scope>
</reference>
<dbReference type="AlphaFoldDB" id="A0A1F4S8V8"/>
<dbReference type="Proteomes" id="UP000177905">
    <property type="component" value="Unassembled WGS sequence"/>
</dbReference>
<sequence>MSYNFRDEVVEEGLNILYKNLGAVKATKFLQILTIPKSDSVKDIEGITEGMNKETVLSLIAKTKENNKELWEKMGLL</sequence>